<evidence type="ECO:0000313" key="1">
    <source>
        <dbReference type="EMBL" id="KEK23952.1"/>
    </source>
</evidence>
<sequence>MKAKMTDLQRLVKDVYEGKQVMFNEVSGEDAIRNMINEACGGEFNLKSFRGENMYRVFAILEEALDVNLGVVISTHFDNLAEVKNVPLGDQISFKVDDPSLFRIARIAGGTNDLRRQKLLNKRFTVETEKYGVKIFDELDMFIAGRIDWAGMINRVAESFAHFMGTKIYQAIAESYTALNATYGVTGTLADDALFDMVQHVEAKSGKKAVIFGTKKALRKVSKTLNLSDGMKEKMNQVGYIDTVSGTDMYLLPQAHKIGTDEFFVDDNMLLVIPEGDKIVKILIEGEAYMLETAGAGDRNDQQMEYQIQKQFGVGVMQSAIYGIYKISA</sequence>
<dbReference type="STRING" id="574375.AZF08_20150"/>
<dbReference type="Proteomes" id="UP000027778">
    <property type="component" value="Unassembled WGS sequence"/>
</dbReference>
<accession>A0A073KC00</accession>
<dbReference type="eggNOG" id="ENOG5033655">
    <property type="taxonomic scope" value="Bacteria"/>
</dbReference>
<keyword evidence="2" id="KW-1185">Reference proteome</keyword>
<organism evidence="1 2">
    <name type="scientific">Bacillus gaemokensis</name>
    <dbReference type="NCBI Taxonomy" id="574375"/>
    <lineage>
        <taxon>Bacteria</taxon>
        <taxon>Bacillati</taxon>
        <taxon>Bacillota</taxon>
        <taxon>Bacilli</taxon>
        <taxon>Bacillales</taxon>
        <taxon>Bacillaceae</taxon>
        <taxon>Bacillus</taxon>
        <taxon>Bacillus cereus group</taxon>
    </lineage>
</organism>
<dbReference type="AlphaFoldDB" id="A0A073KC00"/>
<dbReference type="OrthoDB" id="2078600at2"/>
<evidence type="ECO:0000313" key="2">
    <source>
        <dbReference type="Proteomes" id="UP000027778"/>
    </source>
</evidence>
<dbReference type="RefSeq" id="WP_033675056.1">
    <property type="nucleotide sequence ID" value="NZ_JOTM01000011.1"/>
</dbReference>
<evidence type="ECO:0008006" key="3">
    <source>
        <dbReference type="Google" id="ProtNLM"/>
    </source>
</evidence>
<comment type="caution">
    <text evidence="1">The sequence shown here is derived from an EMBL/GenBank/DDBJ whole genome shotgun (WGS) entry which is preliminary data.</text>
</comment>
<dbReference type="EMBL" id="JOTM01000011">
    <property type="protein sequence ID" value="KEK23952.1"/>
    <property type="molecule type" value="Genomic_DNA"/>
</dbReference>
<reference evidence="1 2" key="1">
    <citation type="submission" date="2014-06" db="EMBL/GenBank/DDBJ databases">
        <title>Draft genome sequence of Bacillus gaemokensis JCM 15801 (MCCC 1A00707).</title>
        <authorList>
            <person name="Lai Q."/>
            <person name="Liu Y."/>
            <person name="Shao Z."/>
        </authorList>
    </citation>
    <scope>NUCLEOTIDE SEQUENCE [LARGE SCALE GENOMIC DNA]</scope>
    <source>
        <strain evidence="1 2">JCM 15801</strain>
    </source>
</reference>
<name>A0A073KC00_9BACI</name>
<gene>
    <name evidence="1" type="ORF">BAGA_05910</name>
</gene>
<protein>
    <recommendedName>
        <fullName evidence="3">Phage capsid protein</fullName>
    </recommendedName>
</protein>
<proteinExistence type="predicted"/>